<proteinExistence type="predicted"/>
<dbReference type="AlphaFoldDB" id="X1FCY8"/>
<evidence type="ECO:0008006" key="2">
    <source>
        <dbReference type="Google" id="ProtNLM"/>
    </source>
</evidence>
<protein>
    <recommendedName>
        <fullName evidence="2">DksA C4-type domain-containing protein</fullName>
    </recommendedName>
</protein>
<accession>X1FCY8</accession>
<organism evidence="1">
    <name type="scientific">marine sediment metagenome</name>
    <dbReference type="NCBI Taxonomy" id="412755"/>
    <lineage>
        <taxon>unclassified sequences</taxon>
        <taxon>metagenomes</taxon>
        <taxon>ecological metagenomes</taxon>
    </lineage>
</organism>
<dbReference type="EMBL" id="BARU01011236">
    <property type="protein sequence ID" value="GAH42847.1"/>
    <property type="molecule type" value="Genomic_DNA"/>
</dbReference>
<comment type="caution">
    <text evidence="1">The sequence shown here is derived from an EMBL/GenBank/DDBJ whole genome shotgun (WGS) entry which is preliminary data.</text>
</comment>
<evidence type="ECO:0000313" key="1">
    <source>
        <dbReference type="EMBL" id="GAH42847.1"/>
    </source>
</evidence>
<gene>
    <name evidence="1" type="ORF">S03H2_21164</name>
</gene>
<sequence>MGEMMCEKCKKQFPIEELDIHNSQWLCHDCEENEQERSGSD</sequence>
<reference evidence="1" key="1">
    <citation type="journal article" date="2014" name="Front. Microbiol.">
        <title>High frequency of phylogenetically diverse reductive dehalogenase-homologous genes in deep subseafloor sedimentary metagenomes.</title>
        <authorList>
            <person name="Kawai M."/>
            <person name="Futagami T."/>
            <person name="Toyoda A."/>
            <person name="Takaki Y."/>
            <person name="Nishi S."/>
            <person name="Hori S."/>
            <person name="Arai W."/>
            <person name="Tsubouchi T."/>
            <person name="Morono Y."/>
            <person name="Uchiyama I."/>
            <person name="Ito T."/>
            <person name="Fujiyama A."/>
            <person name="Inagaki F."/>
            <person name="Takami H."/>
        </authorList>
    </citation>
    <scope>NUCLEOTIDE SEQUENCE</scope>
    <source>
        <strain evidence="1">Expedition CK06-06</strain>
    </source>
</reference>
<name>X1FCY8_9ZZZZ</name>